<evidence type="ECO:0000313" key="1">
    <source>
        <dbReference type="EMBL" id="MDG0795148.1"/>
    </source>
</evidence>
<dbReference type="EMBL" id="JAPDHZ010000008">
    <property type="protein sequence ID" value="MDG0795148.1"/>
    <property type="molecule type" value="Genomic_DNA"/>
</dbReference>
<dbReference type="RefSeq" id="WP_277568846.1">
    <property type="nucleotide sequence ID" value="NZ_JAPDHZ010000008.1"/>
</dbReference>
<gene>
    <name evidence="1" type="ORF">OMP38_33230</name>
</gene>
<protein>
    <submittedName>
        <fullName evidence="1">Uncharacterized protein</fullName>
    </submittedName>
</protein>
<name>A0A9X4KN82_9BACL</name>
<dbReference type="Proteomes" id="UP001153387">
    <property type="component" value="Unassembled WGS sequence"/>
</dbReference>
<evidence type="ECO:0000313" key="2">
    <source>
        <dbReference type="Proteomes" id="UP001153387"/>
    </source>
</evidence>
<dbReference type="AlphaFoldDB" id="A0A9X4KN82"/>
<organism evidence="1 2">
    <name type="scientific">Cohnella ginsengisoli</name>
    <dbReference type="NCBI Taxonomy" id="425004"/>
    <lineage>
        <taxon>Bacteria</taxon>
        <taxon>Bacillati</taxon>
        <taxon>Bacillota</taxon>
        <taxon>Bacilli</taxon>
        <taxon>Bacillales</taxon>
        <taxon>Paenibacillaceae</taxon>
        <taxon>Cohnella</taxon>
    </lineage>
</organism>
<proteinExistence type="predicted"/>
<sequence length="49" mass="5569">MLIDLAESPNPPAQLFLGSDAYRRASGKLDRLREELEANKAISFRTDYE</sequence>
<keyword evidence="2" id="KW-1185">Reference proteome</keyword>
<reference evidence="1 2" key="1">
    <citation type="submission" date="2022-10" db="EMBL/GenBank/DDBJ databases">
        <title>Comparative genomic analysis of Cohnella hashimotonis sp. nov., isolated from the International Space Station.</title>
        <authorList>
            <person name="Simpson A."/>
            <person name="Venkateswaran K."/>
        </authorList>
    </citation>
    <scope>NUCLEOTIDE SEQUENCE [LARGE SCALE GENOMIC DNA]</scope>
    <source>
        <strain evidence="1 2">DSM 18997</strain>
    </source>
</reference>
<accession>A0A9X4KN82</accession>
<comment type="caution">
    <text evidence="1">The sequence shown here is derived from an EMBL/GenBank/DDBJ whole genome shotgun (WGS) entry which is preliminary data.</text>
</comment>